<dbReference type="PANTHER" id="PTHR43825:SF1">
    <property type="entry name" value="TRANSKETOLASE-LIKE PYRIMIDINE-BINDING DOMAIN-CONTAINING PROTEIN"/>
    <property type="match status" value="1"/>
</dbReference>
<dbReference type="EMBL" id="DTFV01000111">
    <property type="protein sequence ID" value="HGI31128.1"/>
    <property type="molecule type" value="Genomic_DNA"/>
</dbReference>
<dbReference type="InterPro" id="IPR033248">
    <property type="entry name" value="Transketolase_C"/>
</dbReference>
<comment type="caution">
    <text evidence="2">The sequence shown here is derived from an EMBL/GenBank/DDBJ whole genome shotgun (WGS) entry which is preliminary data.</text>
</comment>
<protein>
    <recommendedName>
        <fullName evidence="1">Transketolase-like pyrimidine-binding domain-containing protein</fullName>
    </recommendedName>
</protein>
<dbReference type="InterPro" id="IPR009014">
    <property type="entry name" value="Transketo_C/PFOR_II"/>
</dbReference>
<name>A0A7V3YHD9_9BACT</name>
<dbReference type="AlphaFoldDB" id="A0A7V3YHD9"/>
<dbReference type="InterPro" id="IPR051157">
    <property type="entry name" value="PDH/Transketolase"/>
</dbReference>
<evidence type="ECO:0000313" key="2">
    <source>
        <dbReference type="EMBL" id="HGI31128.1"/>
    </source>
</evidence>
<dbReference type="CDD" id="cd07033">
    <property type="entry name" value="TPP_PYR_DXS_TK_like"/>
    <property type="match status" value="1"/>
</dbReference>
<dbReference type="PANTHER" id="PTHR43825">
    <property type="entry name" value="PYRUVATE DEHYDROGENASE E1 COMPONENT"/>
    <property type="match status" value="1"/>
</dbReference>
<dbReference type="Pfam" id="PF02779">
    <property type="entry name" value="Transket_pyr"/>
    <property type="match status" value="1"/>
</dbReference>
<dbReference type="Pfam" id="PF02780">
    <property type="entry name" value="Transketolase_C"/>
    <property type="match status" value="1"/>
</dbReference>
<dbReference type="Gene3D" id="3.40.50.920">
    <property type="match status" value="1"/>
</dbReference>
<dbReference type="SUPFAM" id="SSF52922">
    <property type="entry name" value="TK C-terminal domain-like"/>
    <property type="match status" value="1"/>
</dbReference>
<dbReference type="SUPFAM" id="SSF52518">
    <property type="entry name" value="Thiamin diphosphate-binding fold (THDP-binding)"/>
    <property type="match status" value="1"/>
</dbReference>
<dbReference type="Gene3D" id="3.40.50.970">
    <property type="match status" value="1"/>
</dbReference>
<organism evidence="2">
    <name type="scientific">Candidatus Caldatribacterium californiense</name>
    <dbReference type="NCBI Taxonomy" id="1454726"/>
    <lineage>
        <taxon>Bacteria</taxon>
        <taxon>Pseudomonadati</taxon>
        <taxon>Atribacterota</taxon>
        <taxon>Atribacteria</taxon>
        <taxon>Atribacterales</taxon>
        <taxon>Candidatus Caldatribacteriaceae</taxon>
        <taxon>Candidatus Caldatribacterium</taxon>
    </lineage>
</organism>
<proteinExistence type="predicted"/>
<evidence type="ECO:0000259" key="1">
    <source>
        <dbReference type="SMART" id="SM00861"/>
    </source>
</evidence>
<reference evidence="2" key="1">
    <citation type="journal article" date="2020" name="mSystems">
        <title>Genome- and Community-Level Interaction Insights into Carbon Utilization and Element Cycling Functions of Hydrothermarchaeota in Hydrothermal Sediment.</title>
        <authorList>
            <person name="Zhou Z."/>
            <person name="Liu Y."/>
            <person name="Xu W."/>
            <person name="Pan J."/>
            <person name="Luo Z.H."/>
            <person name="Li M."/>
        </authorList>
    </citation>
    <scope>NUCLEOTIDE SEQUENCE [LARGE SCALE GENOMIC DNA]</scope>
    <source>
        <strain evidence="2">SpSt-747</strain>
    </source>
</reference>
<dbReference type="SMART" id="SM00861">
    <property type="entry name" value="Transket_pyr"/>
    <property type="match status" value="1"/>
</dbReference>
<feature type="domain" description="Transketolase-like pyrimidine-binding" evidence="1">
    <location>
        <begin position="2"/>
        <end position="167"/>
    </location>
</feature>
<gene>
    <name evidence="2" type="ORF">ENV30_07485</name>
</gene>
<dbReference type="InterPro" id="IPR005475">
    <property type="entry name" value="Transketolase-like_Pyr-bd"/>
</dbReference>
<sequence>MRDRRTALQDVLVELIGEGEDIICVSVDSASRFKKVKDRYPERVVECGICEQAGMGVCAGLALAGFIPVISGYATFLTMRAFEQIRTDICRWLLNVKICGTDTGFSAQYAGFTHQALEDIAILSVLDGIVISEPCDYEDALLLGRYLLGNFQGPVYLRFGARGGEDEFLKEHQEVALGQFEPLTRQEFQEADVTIVALGQLVGLGMEAAAELEKRGYRTFVFNARFVKPLNPEMVARIARGSRLVVTLEEHSRVGGLGDNLLRAFQEIRNIPPLLKLGAPSNFGFSGERGFLLRKCGLEASLVVERIAKEMENLERHEGFFKGGLLSRE</sequence>
<accession>A0A7V3YHD9</accession>
<dbReference type="InterPro" id="IPR029061">
    <property type="entry name" value="THDP-binding"/>
</dbReference>